<evidence type="ECO:0000313" key="3">
    <source>
        <dbReference type="RefSeq" id="XP_015188422.1"/>
    </source>
</evidence>
<accession>A0ABM1J7I4</accession>
<keyword evidence="1" id="KW-0812">Transmembrane</keyword>
<keyword evidence="2" id="KW-1185">Reference proteome</keyword>
<dbReference type="GeneID" id="107072756"/>
<gene>
    <name evidence="3" type="primary">LOC107072756</name>
</gene>
<name>A0ABM1J7I4_POLDO</name>
<sequence>MKSLLTSYLSIMLIHISLIEFVMSIPILLFLPTFNTTIHIGNVYFEKEPGTITLPSIENTHFERGTPPSMWKFGYMNAPVPYHPYNNDLEDGSRNKGEGVFGSGFGGATDSQAIINAKPIDCDVGEKRDGNGVCRSVIS</sequence>
<keyword evidence="1" id="KW-1133">Transmembrane helix</keyword>
<proteinExistence type="predicted"/>
<evidence type="ECO:0000256" key="1">
    <source>
        <dbReference type="SAM" id="Phobius"/>
    </source>
</evidence>
<feature type="transmembrane region" description="Helical" evidence="1">
    <location>
        <begin position="6"/>
        <end position="31"/>
    </location>
</feature>
<evidence type="ECO:0000313" key="2">
    <source>
        <dbReference type="Proteomes" id="UP000694924"/>
    </source>
</evidence>
<dbReference type="RefSeq" id="XP_015188422.1">
    <property type="nucleotide sequence ID" value="XM_015332936.1"/>
</dbReference>
<keyword evidence="1" id="KW-0472">Membrane</keyword>
<protein>
    <submittedName>
        <fullName evidence="3">Uncharacterized protein LOC107072756</fullName>
    </submittedName>
</protein>
<organism evidence="2 3">
    <name type="scientific">Polistes dominula</name>
    <name type="common">European paper wasp</name>
    <name type="synonym">Vespa dominula</name>
    <dbReference type="NCBI Taxonomy" id="743375"/>
    <lineage>
        <taxon>Eukaryota</taxon>
        <taxon>Metazoa</taxon>
        <taxon>Ecdysozoa</taxon>
        <taxon>Arthropoda</taxon>
        <taxon>Hexapoda</taxon>
        <taxon>Insecta</taxon>
        <taxon>Pterygota</taxon>
        <taxon>Neoptera</taxon>
        <taxon>Endopterygota</taxon>
        <taxon>Hymenoptera</taxon>
        <taxon>Apocrita</taxon>
        <taxon>Aculeata</taxon>
        <taxon>Vespoidea</taxon>
        <taxon>Vespidae</taxon>
        <taxon>Polistinae</taxon>
        <taxon>Polistini</taxon>
        <taxon>Polistes</taxon>
    </lineage>
</organism>
<reference evidence="3" key="1">
    <citation type="submission" date="2025-08" db="UniProtKB">
        <authorList>
            <consortium name="RefSeq"/>
        </authorList>
    </citation>
    <scope>IDENTIFICATION</scope>
    <source>
        <tissue evidence="3">Whole body</tissue>
    </source>
</reference>
<dbReference type="Proteomes" id="UP000694924">
    <property type="component" value="Unplaced"/>
</dbReference>